<dbReference type="AlphaFoldDB" id="A0A154BPE5"/>
<dbReference type="GO" id="GO:0005886">
    <property type="term" value="C:plasma membrane"/>
    <property type="evidence" value="ECO:0007669"/>
    <property type="project" value="UniProtKB-SubCell"/>
</dbReference>
<feature type="transmembrane region" description="Helical" evidence="9">
    <location>
        <begin position="184"/>
        <end position="206"/>
    </location>
</feature>
<evidence type="ECO:0000256" key="6">
    <source>
        <dbReference type="ARBA" id="ARBA00022989"/>
    </source>
</evidence>
<evidence type="ECO:0000256" key="7">
    <source>
        <dbReference type="ARBA" id="ARBA00023136"/>
    </source>
</evidence>
<dbReference type="GO" id="GO:0006865">
    <property type="term" value="P:amino acid transport"/>
    <property type="evidence" value="ECO:0007669"/>
    <property type="project" value="UniProtKB-KW"/>
</dbReference>
<feature type="transmembrane region" description="Helical" evidence="9">
    <location>
        <begin position="48"/>
        <end position="77"/>
    </location>
</feature>
<dbReference type="InterPro" id="IPR052157">
    <property type="entry name" value="BCAA_transport_permease"/>
</dbReference>
<evidence type="ECO:0000256" key="3">
    <source>
        <dbReference type="ARBA" id="ARBA00022475"/>
    </source>
</evidence>
<keyword evidence="6 9" id="KW-1133">Transmembrane helix</keyword>
<feature type="transmembrane region" description="Helical" evidence="9">
    <location>
        <begin position="89"/>
        <end position="111"/>
    </location>
</feature>
<dbReference type="Pfam" id="PF02653">
    <property type="entry name" value="BPD_transp_2"/>
    <property type="match status" value="1"/>
</dbReference>
<dbReference type="Proteomes" id="UP000076268">
    <property type="component" value="Unassembled WGS sequence"/>
</dbReference>
<sequence>MIADLLIGGSVNGAFYALLALGFCLMFGVARIVNLYHGSYYLLGAYFYYVYSVFAGLPLLLAALTSLASVVAIALFLDRYVISRVRQSATTVMILTLGLASFTQYLVRIIFGAKYLNVKGFVEGSINVFGVVVPSTRALAFVVSIVLIVWLWHFIRRTSTGRAIMAVAQDKLAATFMGVNADRAYLLTTAISAFLAASAGVLVAPFLTVEPAMWLFPLIKAFAIVILGGLGSLEGSVIVSFLLGYIETFVSLAISTNLRELVFLAVVLVVLIVKPSGLMGKAGRA</sequence>
<comment type="subcellular location">
    <subcellularLocation>
        <location evidence="1">Cell membrane</location>
        <topology evidence="1">Multi-pass membrane protein</topology>
    </subcellularLocation>
</comment>
<dbReference type="STRING" id="1794912.AXX12_11480"/>
<dbReference type="EMBL" id="LSGP01000020">
    <property type="protein sequence ID" value="KYZ75812.1"/>
    <property type="molecule type" value="Genomic_DNA"/>
</dbReference>
<keyword evidence="7 9" id="KW-0472">Membrane</keyword>
<evidence type="ECO:0008006" key="12">
    <source>
        <dbReference type="Google" id="ProtNLM"/>
    </source>
</evidence>
<keyword evidence="4 9" id="KW-0812">Transmembrane</keyword>
<accession>A0A154BPE5</accession>
<evidence type="ECO:0000256" key="8">
    <source>
        <dbReference type="ARBA" id="ARBA00037998"/>
    </source>
</evidence>
<dbReference type="CDD" id="cd06582">
    <property type="entry name" value="TM_PBP1_LivH_like"/>
    <property type="match status" value="1"/>
</dbReference>
<evidence type="ECO:0000256" key="1">
    <source>
        <dbReference type="ARBA" id="ARBA00004651"/>
    </source>
</evidence>
<evidence type="ECO:0000256" key="9">
    <source>
        <dbReference type="SAM" id="Phobius"/>
    </source>
</evidence>
<reference evidence="10 11" key="1">
    <citation type="submission" date="2016-02" db="EMBL/GenBank/DDBJ databases">
        <title>Anaerosporomusa subterraneum gen. nov., sp. nov., a spore-forming obligate anaerobe isolated from saprolite.</title>
        <authorList>
            <person name="Choi J.K."/>
            <person name="Shah M."/>
            <person name="Yee N."/>
        </authorList>
    </citation>
    <scope>NUCLEOTIDE SEQUENCE [LARGE SCALE GENOMIC DNA]</scope>
    <source>
        <strain evidence="10 11">RU4</strain>
    </source>
</reference>
<evidence type="ECO:0000313" key="10">
    <source>
        <dbReference type="EMBL" id="KYZ75812.1"/>
    </source>
</evidence>
<organism evidence="10 11">
    <name type="scientific">Anaerosporomusa subterranea</name>
    <dbReference type="NCBI Taxonomy" id="1794912"/>
    <lineage>
        <taxon>Bacteria</taxon>
        <taxon>Bacillati</taxon>
        <taxon>Bacillota</taxon>
        <taxon>Negativicutes</taxon>
        <taxon>Acetonemataceae</taxon>
        <taxon>Anaerosporomusa</taxon>
    </lineage>
</organism>
<comment type="caution">
    <text evidence="10">The sequence shown here is derived from an EMBL/GenBank/DDBJ whole genome shotgun (WGS) entry which is preliminary data.</text>
</comment>
<dbReference type="RefSeq" id="WP_082816865.1">
    <property type="nucleotide sequence ID" value="NZ_LSGP01000020.1"/>
</dbReference>
<evidence type="ECO:0000256" key="5">
    <source>
        <dbReference type="ARBA" id="ARBA00022970"/>
    </source>
</evidence>
<dbReference type="GO" id="GO:0022857">
    <property type="term" value="F:transmembrane transporter activity"/>
    <property type="evidence" value="ECO:0007669"/>
    <property type="project" value="InterPro"/>
</dbReference>
<comment type="similarity">
    <text evidence="8">Belongs to the binding-protein-dependent transport system permease family. LivHM subfamily.</text>
</comment>
<evidence type="ECO:0000256" key="4">
    <source>
        <dbReference type="ARBA" id="ARBA00022692"/>
    </source>
</evidence>
<feature type="transmembrane region" description="Helical" evidence="9">
    <location>
        <begin position="15"/>
        <end position="36"/>
    </location>
</feature>
<dbReference type="PANTHER" id="PTHR11795:SF445">
    <property type="entry name" value="AMINO ACID ABC TRANSPORTER PERMEASE PROTEIN"/>
    <property type="match status" value="1"/>
</dbReference>
<feature type="transmembrane region" description="Helical" evidence="9">
    <location>
        <begin position="261"/>
        <end position="280"/>
    </location>
</feature>
<name>A0A154BPE5_ANASB</name>
<dbReference type="OrthoDB" id="9807115at2"/>
<proteinExistence type="inferred from homology"/>
<evidence type="ECO:0000313" key="11">
    <source>
        <dbReference type="Proteomes" id="UP000076268"/>
    </source>
</evidence>
<keyword evidence="11" id="KW-1185">Reference proteome</keyword>
<keyword evidence="3" id="KW-1003">Cell membrane</keyword>
<feature type="transmembrane region" description="Helical" evidence="9">
    <location>
        <begin position="131"/>
        <end position="155"/>
    </location>
</feature>
<protein>
    <recommendedName>
        <fullName evidence="12">Branched-chain amino acid ABC transporter permease</fullName>
    </recommendedName>
</protein>
<dbReference type="PANTHER" id="PTHR11795">
    <property type="entry name" value="BRANCHED-CHAIN AMINO ACID TRANSPORT SYSTEM PERMEASE PROTEIN LIVH"/>
    <property type="match status" value="1"/>
</dbReference>
<dbReference type="InterPro" id="IPR001851">
    <property type="entry name" value="ABC_transp_permease"/>
</dbReference>
<gene>
    <name evidence="10" type="ORF">AXX12_11480</name>
</gene>
<keyword evidence="2" id="KW-0813">Transport</keyword>
<keyword evidence="5" id="KW-0029">Amino-acid transport</keyword>
<evidence type="ECO:0000256" key="2">
    <source>
        <dbReference type="ARBA" id="ARBA00022448"/>
    </source>
</evidence>